<dbReference type="AlphaFoldDB" id="A0A401IBG4"/>
<organism evidence="2 3">
    <name type="scientific">Aphanothece sacrum FPU1</name>
    <dbReference type="NCBI Taxonomy" id="1920663"/>
    <lineage>
        <taxon>Bacteria</taxon>
        <taxon>Bacillati</taxon>
        <taxon>Cyanobacteriota</taxon>
        <taxon>Cyanophyceae</taxon>
        <taxon>Oscillatoriophycideae</taxon>
        <taxon>Chroococcales</taxon>
        <taxon>Aphanothecaceae</taxon>
        <taxon>Aphanothece</taxon>
    </lineage>
</organism>
<evidence type="ECO:0000256" key="1">
    <source>
        <dbReference type="ARBA" id="ARBA00009981"/>
    </source>
</evidence>
<comment type="caution">
    <text evidence="2">The sequence shown here is derived from an EMBL/GenBank/DDBJ whole genome shotgun (WGS) entry which is preliminary data.</text>
</comment>
<evidence type="ECO:0000313" key="2">
    <source>
        <dbReference type="EMBL" id="GBF78613.1"/>
    </source>
</evidence>
<dbReference type="InterPro" id="IPR036165">
    <property type="entry name" value="YefM-like_sf"/>
</dbReference>
<evidence type="ECO:0000313" key="3">
    <source>
        <dbReference type="Proteomes" id="UP000287247"/>
    </source>
</evidence>
<sequence length="96" mass="11442">MIWRIAQAKQRFSEMIKAATKEPQLIYNREQLVVAVIEAEMFQEFLAWRDRKEKASLADAFRELHQLMAEENYILEIPSRQDRPHHFVDVLNDLSV</sequence>
<dbReference type="EMBL" id="BDQK01000001">
    <property type="protein sequence ID" value="GBF78613.1"/>
    <property type="molecule type" value="Genomic_DNA"/>
</dbReference>
<accession>A0A401IBG4</accession>
<proteinExistence type="inferred from homology"/>
<protein>
    <submittedName>
        <fullName evidence="2">Prevent-host-death family protein</fullName>
    </submittedName>
</protein>
<dbReference type="SUPFAM" id="SSF143120">
    <property type="entry name" value="YefM-like"/>
    <property type="match status" value="1"/>
</dbReference>
<gene>
    <name evidence="2" type="ORF">AsFPU1_0002</name>
</gene>
<dbReference type="OrthoDB" id="8819837at2"/>
<dbReference type="Gene3D" id="3.40.1620.10">
    <property type="entry name" value="YefM-like domain"/>
    <property type="match status" value="1"/>
</dbReference>
<keyword evidence="3" id="KW-1185">Reference proteome</keyword>
<reference evidence="3" key="1">
    <citation type="submission" date="2017-05" db="EMBL/GenBank/DDBJ databases">
        <title>Physiological properties and genetic analysis related to exopolysaccharide production of fresh-water unicellular cyanobacterium Aphanothece sacrum, Suizenji Nori, that has been cultured as a food source in Japan.</title>
        <authorList>
            <person name="Kanesaki Y."/>
            <person name="Yoshikawa S."/>
            <person name="Ohki K."/>
        </authorList>
    </citation>
    <scope>NUCLEOTIDE SEQUENCE [LARGE SCALE GENOMIC DNA]</scope>
    <source>
        <strain evidence="3">FPU1</strain>
    </source>
</reference>
<name>A0A401IBG4_APHSA</name>
<comment type="similarity">
    <text evidence="1">Belongs to the phD/YefM antitoxin family.</text>
</comment>
<dbReference type="Proteomes" id="UP000287247">
    <property type="component" value="Unassembled WGS sequence"/>
</dbReference>